<feature type="domain" description="AMP-binding enzyme C-terminal" evidence="4">
    <location>
        <begin position="403"/>
        <end position="481"/>
    </location>
</feature>
<dbReference type="Gene3D" id="3.30.300.30">
    <property type="match status" value="1"/>
</dbReference>
<dbReference type="KEGG" id="scac:106092271"/>
<dbReference type="EnsemblMetazoa" id="SCAU006266-RA">
    <property type="protein sequence ID" value="SCAU006266-PA"/>
    <property type="gene ID" value="SCAU006266"/>
</dbReference>
<evidence type="ECO:0000256" key="1">
    <source>
        <dbReference type="ARBA" id="ARBA00004275"/>
    </source>
</evidence>
<evidence type="ECO:0000259" key="3">
    <source>
        <dbReference type="Pfam" id="PF00501"/>
    </source>
</evidence>
<keyword evidence="6" id="KW-1185">Reference proteome</keyword>
<protein>
    <recommendedName>
        <fullName evidence="7">AMP-dependent synthetase/ligase domain-containing protein</fullName>
    </recommendedName>
</protein>
<organism evidence="5 6">
    <name type="scientific">Stomoxys calcitrans</name>
    <name type="common">Stable fly</name>
    <name type="synonym">Conops calcitrans</name>
    <dbReference type="NCBI Taxonomy" id="35570"/>
    <lineage>
        <taxon>Eukaryota</taxon>
        <taxon>Metazoa</taxon>
        <taxon>Ecdysozoa</taxon>
        <taxon>Arthropoda</taxon>
        <taxon>Hexapoda</taxon>
        <taxon>Insecta</taxon>
        <taxon>Pterygota</taxon>
        <taxon>Neoptera</taxon>
        <taxon>Endopterygota</taxon>
        <taxon>Diptera</taxon>
        <taxon>Brachycera</taxon>
        <taxon>Muscomorpha</taxon>
        <taxon>Muscoidea</taxon>
        <taxon>Muscidae</taxon>
        <taxon>Stomoxys</taxon>
    </lineage>
</organism>
<dbReference type="OrthoDB" id="10253869at2759"/>
<dbReference type="InterPro" id="IPR045851">
    <property type="entry name" value="AMP-bd_C_sf"/>
</dbReference>
<dbReference type="CDD" id="cd05911">
    <property type="entry name" value="Firefly_Luc_like"/>
    <property type="match status" value="1"/>
</dbReference>
<dbReference type="PANTHER" id="PTHR24096">
    <property type="entry name" value="LONG-CHAIN-FATTY-ACID--COA LIGASE"/>
    <property type="match status" value="1"/>
</dbReference>
<dbReference type="InterPro" id="IPR025110">
    <property type="entry name" value="AMP-bd_C"/>
</dbReference>
<name>A0A1I8PAA8_STOCA</name>
<dbReference type="GO" id="GO:0004467">
    <property type="term" value="F:long-chain fatty acid-CoA ligase activity"/>
    <property type="evidence" value="ECO:0007669"/>
    <property type="project" value="TreeGrafter"/>
</dbReference>
<comment type="subcellular location">
    <subcellularLocation>
        <location evidence="1">Peroxisome</location>
    </subcellularLocation>
</comment>
<dbReference type="PROSITE" id="PS00455">
    <property type="entry name" value="AMP_BINDING"/>
    <property type="match status" value="1"/>
</dbReference>
<accession>A0A1I8PAA8</accession>
<evidence type="ECO:0000259" key="4">
    <source>
        <dbReference type="Pfam" id="PF13193"/>
    </source>
</evidence>
<dbReference type="Proteomes" id="UP000095300">
    <property type="component" value="Unassembled WGS sequence"/>
</dbReference>
<evidence type="ECO:0008006" key="7">
    <source>
        <dbReference type="Google" id="ProtNLM"/>
    </source>
</evidence>
<dbReference type="Gene3D" id="3.40.50.12780">
    <property type="entry name" value="N-terminal domain of ligase-like"/>
    <property type="match status" value="1"/>
</dbReference>
<dbReference type="InterPro" id="IPR000873">
    <property type="entry name" value="AMP-dep_synth/lig_dom"/>
</dbReference>
<dbReference type="SUPFAM" id="SSF56801">
    <property type="entry name" value="Acetyl-CoA synthetase-like"/>
    <property type="match status" value="1"/>
</dbReference>
<evidence type="ECO:0000313" key="6">
    <source>
        <dbReference type="Proteomes" id="UP000095300"/>
    </source>
</evidence>
<dbReference type="GO" id="GO:0046949">
    <property type="term" value="P:fatty-acyl-CoA biosynthetic process"/>
    <property type="evidence" value="ECO:0007669"/>
    <property type="project" value="TreeGrafter"/>
</dbReference>
<gene>
    <name evidence="5" type="primary">106092271</name>
</gene>
<dbReference type="Pfam" id="PF00501">
    <property type="entry name" value="AMP-binding"/>
    <property type="match status" value="1"/>
</dbReference>
<keyword evidence="2" id="KW-0576">Peroxisome</keyword>
<dbReference type="InterPro" id="IPR020845">
    <property type="entry name" value="AMP-binding_CS"/>
</dbReference>
<dbReference type="VEuPathDB" id="VectorBase:SCAU006266"/>
<dbReference type="STRING" id="35570.A0A1I8PAA8"/>
<dbReference type="PANTHER" id="PTHR24096:SF353">
    <property type="entry name" value="GH16244P-RELATED"/>
    <property type="match status" value="1"/>
</dbReference>
<sequence length="505" mass="56673">MKMQPSKVIQIDDFDGTTVTNKEMLTYSISIAKKLKKLGMRQEDLVGVAAHNTTYLTAVTLGCFFNCTPFHTVHPDFKEVAMAQCFDLTKPKIIFCEGSNYKTIVKITADYSPKLYTLSDHLKGVPTIFDLLQPTENDYLYQPETPSLGAEQTVAILCSSGTTGLPKAVTLSAYRFMLNNPLINGDTVFYCPSTLDWMSGLMGLYYNCLSSCTRIISRKAFSPDYFVQLTQKYKITYTIMSPINVIALTECPQFTCDKMATLLSPQCIGGPISQHILRNFQKIVPKCIITRSYGCSETGGISINIGLQRENSAGKLLPNVQLRIVDDKENNLGPNDIGEILVHLPYQWGGYFGNTKETEGLIDALGWCRTGDIGLMDGDCFLYIVDRKKDVLKYLSMHYWPGEIENTIRELPQVDDCCVVGIYDEHFGDVAGALVVKQKDSKVPTAEMIISYVKERLVEPEKQLHNGVYFIEELPRNNNGKVLRPEAKEIFRNLMQTSSIDYVLL</sequence>
<dbReference type="InterPro" id="IPR042099">
    <property type="entry name" value="ANL_N_sf"/>
</dbReference>
<dbReference type="Pfam" id="PF13193">
    <property type="entry name" value="AMP-binding_C"/>
    <property type="match status" value="1"/>
</dbReference>
<reference evidence="5" key="1">
    <citation type="submission" date="2020-05" db="UniProtKB">
        <authorList>
            <consortium name="EnsemblMetazoa"/>
        </authorList>
    </citation>
    <scope>IDENTIFICATION</scope>
    <source>
        <strain evidence="5">USDA</strain>
    </source>
</reference>
<dbReference type="FunFam" id="3.40.50.12780:FF:000025">
    <property type="entry name" value="luciferin 4-monooxygenase"/>
    <property type="match status" value="1"/>
</dbReference>
<dbReference type="AlphaFoldDB" id="A0A1I8PAA8"/>
<dbReference type="GO" id="GO:0005777">
    <property type="term" value="C:peroxisome"/>
    <property type="evidence" value="ECO:0007669"/>
    <property type="project" value="UniProtKB-SubCell"/>
</dbReference>
<proteinExistence type="predicted"/>
<evidence type="ECO:0000256" key="2">
    <source>
        <dbReference type="ARBA" id="ARBA00023140"/>
    </source>
</evidence>
<feature type="domain" description="AMP-dependent synthetase/ligase" evidence="3">
    <location>
        <begin position="3"/>
        <end position="352"/>
    </location>
</feature>
<evidence type="ECO:0000313" key="5">
    <source>
        <dbReference type="EnsemblMetazoa" id="SCAU006266-PA"/>
    </source>
</evidence>